<reference evidence="2 3" key="1">
    <citation type="submission" date="2021-06" db="EMBL/GenBank/DDBJ databases">
        <authorList>
            <person name="Palmer J.M."/>
        </authorList>
    </citation>
    <scope>NUCLEOTIDE SEQUENCE [LARGE SCALE GENOMIC DNA]</scope>
    <source>
        <strain evidence="2 3">XC_2019</strain>
        <tissue evidence="2">Muscle</tissue>
    </source>
</reference>
<evidence type="ECO:0000256" key="1">
    <source>
        <dbReference type="SAM" id="MobiDB-lite"/>
    </source>
</evidence>
<name>A0ABV0SE87_9TELE</name>
<evidence type="ECO:0000313" key="3">
    <source>
        <dbReference type="Proteomes" id="UP001434883"/>
    </source>
</evidence>
<feature type="non-terminal residue" evidence="2">
    <location>
        <position position="1"/>
    </location>
</feature>
<comment type="caution">
    <text evidence="2">The sequence shown here is derived from an EMBL/GenBank/DDBJ whole genome shotgun (WGS) entry which is preliminary data.</text>
</comment>
<dbReference type="EMBL" id="JAHRIN010077122">
    <property type="protein sequence ID" value="MEQ2218540.1"/>
    <property type="molecule type" value="Genomic_DNA"/>
</dbReference>
<accession>A0ABV0SE87</accession>
<dbReference type="Proteomes" id="UP001434883">
    <property type="component" value="Unassembled WGS sequence"/>
</dbReference>
<protein>
    <submittedName>
        <fullName evidence="2">Uncharacterized protein</fullName>
    </submittedName>
</protein>
<keyword evidence="3" id="KW-1185">Reference proteome</keyword>
<gene>
    <name evidence="2" type="ORF">XENOCAPTIV_004689</name>
</gene>
<organism evidence="2 3">
    <name type="scientific">Xenoophorus captivus</name>
    <dbReference type="NCBI Taxonomy" id="1517983"/>
    <lineage>
        <taxon>Eukaryota</taxon>
        <taxon>Metazoa</taxon>
        <taxon>Chordata</taxon>
        <taxon>Craniata</taxon>
        <taxon>Vertebrata</taxon>
        <taxon>Euteleostomi</taxon>
        <taxon>Actinopterygii</taxon>
        <taxon>Neopterygii</taxon>
        <taxon>Teleostei</taxon>
        <taxon>Neoteleostei</taxon>
        <taxon>Acanthomorphata</taxon>
        <taxon>Ovalentaria</taxon>
        <taxon>Atherinomorphae</taxon>
        <taxon>Cyprinodontiformes</taxon>
        <taxon>Goodeidae</taxon>
        <taxon>Xenoophorus</taxon>
    </lineage>
</organism>
<feature type="region of interest" description="Disordered" evidence="1">
    <location>
        <begin position="72"/>
        <end position="97"/>
    </location>
</feature>
<sequence length="97" mass="10612">LVILDEADAMTQDAQNALRRVIRMGLLVKLADIEDVSVGEVLEDPFGQWQRLDLLCRHRVARYGAAQVAQAWNRPGRPPEPHVAVSGPAGGARDFLG</sequence>
<proteinExistence type="predicted"/>
<evidence type="ECO:0000313" key="2">
    <source>
        <dbReference type="EMBL" id="MEQ2218540.1"/>
    </source>
</evidence>